<sequence>MERGSFLRRAVDVIGKVFLRGDGQEEKSEEDFTKIERDMLRRASRMEIIGGDYRAAAELSSLLFKVRAERLKRKQPQGESGGEEAPQP</sequence>
<name>A0A0G1BCI5_9BACT</name>
<comment type="caution">
    <text evidence="1">The sequence shown here is derived from an EMBL/GenBank/DDBJ whole genome shotgun (WGS) entry which is preliminary data.</text>
</comment>
<evidence type="ECO:0000313" key="1">
    <source>
        <dbReference type="EMBL" id="KKS71012.1"/>
    </source>
</evidence>
<proteinExistence type="predicted"/>
<organism evidence="1 2">
    <name type="scientific">Candidatus Daviesbacteria bacterium GW2011_GWA2_42_7</name>
    <dbReference type="NCBI Taxonomy" id="1618425"/>
    <lineage>
        <taxon>Bacteria</taxon>
        <taxon>Candidatus Daviesiibacteriota</taxon>
    </lineage>
</organism>
<dbReference type="Proteomes" id="UP000034785">
    <property type="component" value="Unassembled WGS sequence"/>
</dbReference>
<gene>
    <name evidence="1" type="ORF">UV41_C0007G0012</name>
</gene>
<reference evidence="1 2" key="1">
    <citation type="journal article" date="2015" name="Nature">
        <title>rRNA introns, odd ribosomes, and small enigmatic genomes across a large radiation of phyla.</title>
        <authorList>
            <person name="Brown C.T."/>
            <person name="Hug L.A."/>
            <person name="Thomas B.C."/>
            <person name="Sharon I."/>
            <person name="Castelle C.J."/>
            <person name="Singh A."/>
            <person name="Wilkins M.J."/>
            <person name="Williams K.H."/>
            <person name="Banfield J.F."/>
        </authorList>
    </citation>
    <scope>NUCLEOTIDE SEQUENCE [LARGE SCALE GENOMIC DNA]</scope>
</reference>
<accession>A0A0G1BCI5</accession>
<protein>
    <submittedName>
        <fullName evidence="1">Uncharacterized protein</fullName>
    </submittedName>
</protein>
<evidence type="ECO:0000313" key="2">
    <source>
        <dbReference type="Proteomes" id="UP000034785"/>
    </source>
</evidence>
<dbReference type="AlphaFoldDB" id="A0A0G1BCI5"/>
<dbReference type="EMBL" id="LCEJ01000007">
    <property type="protein sequence ID" value="KKS71012.1"/>
    <property type="molecule type" value="Genomic_DNA"/>
</dbReference>